<keyword evidence="4" id="KW-1185">Reference proteome</keyword>
<evidence type="ECO:0000259" key="2">
    <source>
        <dbReference type="Pfam" id="PF13098"/>
    </source>
</evidence>
<feature type="domain" description="Thioredoxin-like fold" evidence="2">
    <location>
        <begin position="34"/>
        <end position="144"/>
    </location>
</feature>
<reference evidence="3 4" key="1">
    <citation type="submission" date="2023-07" db="EMBL/GenBank/DDBJ databases">
        <title>Sorghum-associated microbial communities from plants grown in Nebraska, USA.</title>
        <authorList>
            <person name="Schachtman D."/>
        </authorList>
    </citation>
    <scope>NUCLEOTIDE SEQUENCE [LARGE SCALE GENOMIC DNA]</scope>
    <source>
        <strain evidence="3 4">3773</strain>
    </source>
</reference>
<dbReference type="EMBL" id="JAVDVI010000015">
    <property type="protein sequence ID" value="MDR6969058.1"/>
    <property type="molecule type" value="Genomic_DNA"/>
</dbReference>
<dbReference type="InterPro" id="IPR012336">
    <property type="entry name" value="Thioredoxin-like_fold"/>
</dbReference>
<comment type="caution">
    <text evidence="3">The sequence shown here is derived from an EMBL/GenBank/DDBJ whole genome shotgun (WGS) entry which is preliminary data.</text>
</comment>
<dbReference type="Proteomes" id="UP001255185">
    <property type="component" value="Unassembled WGS sequence"/>
</dbReference>
<dbReference type="Gene3D" id="3.40.30.10">
    <property type="entry name" value="Glutaredoxin"/>
    <property type="match status" value="1"/>
</dbReference>
<organism evidence="3 4">
    <name type="scientific">Flavobacterium arsenatis</name>
    <dbReference type="NCBI Taxonomy" id="1484332"/>
    <lineage>
        <taxon>Bacteria</taxon>
        <taxon>Pseudomonadati</taxon>
        <taxon>Bacteroidota</taxon>
        <taxon>Flavobacteriia</taxon>
        <taxon>Flavobacteriales</taxon>
        <taxon>Flavobacteriaceae</taxon>
        <taxon>Flavobacterium</taxon>
    </lineage>
</organism>
<dbReference type="Pfam" id="PF13098">
    <property type="entry name" value="Thioredoxin_2"/>
    <property type="match status" value="1"/>
</dbReference>
<sequence length="148" mass="17301">MKKLLILVFLLIANQNFAQLKTHTFEEAEKLSIENPKPFVVFIHTSWCKYCKMMQNSTFKNEEVIKQLNETFYFISFDAEAKNDITFNNHIFKFKPKGNNSGIHELAESLSNQTYPTITILNPNYDILVQIESMTNAQYLLQILEKIN</sequence>
<gene>
    <name evidence="3" type="ORF">J2X31_003084</name>
</gene>
<dbReference type="InterPro" id="IPR036249">
    <property type="entry name" value="Thioredoxin-like_sf"/>
</dbReference>
<keyword evidence="1" id="KW-0732">Signal</keyword>
<dbReference type="SUPFAM" id="SSF52833">
    <property type="entry name" value="Thioredoxin-like"/>
    <property type="match status" value="1"/>
</dbReference>
<protein>
    <submittedName>
        <fullName evidence="3">Thioredoxin-related protein</fullName>
    </submittedName>
</protein>
<accession>A0ABU1TT53</accession>
<evidence type="ECO:0000256" key="1">
    <source>
        <dbReference type="SAM" id="SignalP"/>
    </source>
</evidence>
<evidence type="ECO:0000313" key="4">
    <source>
        <dbReference type="Proteomes" id="UP001255185"/>
    </source>
</evidence>
<name>A0ABU1TT53_9FLAO</name>
<proteinExistence type="predicted"/>
<feature type="signal peptide" evidence="1">
    <location>
        <begin position="1"/>
        <end position="18"/>
    </location>
</feature>
<evidence type="ECO:0000313" key="3">
    <source>
        <dbReference type="EMBL" id="MDR6969058.1"/>
    </source>
</evidence>
<feature type="chain" id="PRO_5046353294" evidence="1">
    <location>
        <begin position="19"/>
        <end position="148"/>
    </location>
</feature>
<dbReference type="RefSeq" id="WP_310027769.1">
    <property type="nucleotide sequence ID" value="NZ_JAVDVI010000015.1"/>
</dbReference>